<dbReference type="InterPro" id="IPR003409">
    <property type="entry name" value="MORN"/>
</dbReference>
<reference evidence="2" key="1">
    <citation type="submission" date="2021-01" db="EMBL/GenBank/DDBJ databases">
        <authorList>
            <person name="Corre E."/>
            <person name="Pelletier E."/>
            <person name="Niang G."/>
            <person name="Scheremetjew M."/>
            <person name="Finn R."/>
            <person name="Kale V."/>
            <person name="Holt S."/>
            <person name="Cochrane G."/>
            <person name="Meng A."/>
            <person name="Brown T."/>
            <person name="Cohen L."/>
        </authorList>
    </citation>
    <scope>NUCLEOTIDE SEQUENCE</scope>
    <source>
        <strain evidence="2">CCMP 410</strain>
    </source>
</reference>
<gene>
    <name evidence="2" type="ORF">GOCE00092_LOCUS28137</name>
</gene>
<keyword evidence="1" id="KW-0677">Repeat</keyword>
<evidence type="ECO:0000313" key="2">
    <source>
        <dbReference type="EMBL" id="CAD9312399.1"/>
    </source>
</evidence>
<organism evidence="2">
    <name type="scientific">Grammatophora oceanica</name>
    <dbReference type="NCBI Taxonomy" id="210454"/>
    <lineage>
        <taxon>Eukaryota</taxon>
        <taxon>Sar</taxon>
        <taxon>Stramenopiles</taxon>
        <taxon>Ochrophyta</taxon>
        <taxon>Bacillariophyta</taxon>
        <taxon>Fragilariophyceae</taxon>
        <taxon>Fragilariophycidae</taxon>
        <taxon>Rhabdonematales</taxon>
        <taxon>Grammatophoraceae</taxon>
        <taxon>Grammatophora</taxon>
    </lineage>
</organism>
<dbReference type="SUPFAM" id="SSF82185">
    <property type="entry name" value="Histone H3 K4-specific methyltransferase SET7/9 N-terminal domain"/>
    <property type="match status" value="2"/>
</dbReference>
<evidence type="ECO:0000256" key="1">
    <source>
        <dbReference type="ARBA" id="ARBA00022737"/>
    </source>
</evidence>
<evidence type="ECO:0008006" key="3">
    <source>
        <dbReference type="Google" id="ProtNLM"/>
    </source>
</evidence>
<sequence>MTPSTDFFAAAAATSPTMAHLPPQPPPPSEAAVAASFDASHASIVTDDVATPTDLGAVLESAPPTTTTSDLDPDVEDLVATLREQRVSEGACPHCGTQLYVMKRRGWKLQKHRKPLSVAGRVLRGQCLQCMDTDTAAANNAQAAAIALASIPEPEPEPTPSRNNTNNIEGVDPTTATIAATVTATPQLNSITSPHSMDAIYRGPFNSYGERQGQGELIWSNGDRYVGEFWNGVREGEGTLYFVDGSEYVGSWANNKMHGAGCRRFPNGNVYNGNYQEGKRCGHGRCYYANGDMYVGAWRQDKLDGFGRYYYNNGQCFEGTFSKGKRMGRGKYQLTDGRVDIYCYLEDERVGEGVRWSANRKKAWRLVNGKVKGRIGLQTAADIAQSCEQEVVPMAQVEGTSNSNTVDIAQSHEYNVGAAAAVGGI</sequence>
<name>A0A7S1VVS5_9STRA</name>
<dbReference type="Pfam" id="PF02493">
    <property type="entry name" value="MORN"/>
    <property type="match status" value="6"/>
</dbReference>
<dbReference type="SMART" id="SM00698">
    <property type="entry name" value="MORN"/>
    <property type="match status" value="6"/>
</dbReference>
<dbReference type="PANTHER" id="PTHR43215:SF14">
    <property type="entry name" value="RADIAL SPOKE HEAD 1 HOMOLOG"/>
    <property type="match status" value="1"/>
</dbReference>
<proteinExistence type="predicted"/>
<protein>
    <recommendedName>
        <fullName evidence="3">MORN repeat-containing protein 5</fullName>
    </recommendedName>
</protein>
<dbReference type="Gene3D" id="2.20.110.10">
    <property type="entry name" value="Histone H3 K4-specific methyltransferase SET7/9 N-terminal domain"/>
    <property type="match status" value="2"/>
</dbReference>
<dbReference type="EMBL" id="HBGK01053419">
    <property type="protein sequence ID" value="CAD9312399.1"/>
    <property type="molecule type" value="Transcribed_RNA"/>
</dbReference>
<dbReference type="PANTHER" id="PTHR43215">
    <property type="entry name" value="RADIAL SPOKE HEAD 1 HOMOLOG"/>
    <property type="match status" value="1"/>
</dbReference>
<accession>A0A7S1VVS5</accession>
<dbReference type="AlphaFoldDB" id="A0A7S1VVS5"/>